<protein>
    <submittedName>
        <fullName evidence="1">Uncharacterized protein</fullName>
    </submittedName>
</protein>
<dbReference type="AlphaFoldDB" id="A0AAD9YQV4"/>
<proteinExistence type="predicted"/>
<comment type="caution">
    <text evidence="1">The sequence shown here is derived from an EMBL/GenBank/DDBJ whole genome shotgun (WGS) entry which is preliminary data.</text>
</comment>
<sequence length="76" mass="8821">MLEKYEDEKFEKAVGKDWSYPSLRTGKPNVSRSRGPLTHPLFEDKMAGRRQHYMDKYAPRMNVTHICSLSTMIGCV</sequence>
<evidence type="ECO:0000313" key="1">
    <source>
        <dbReference type="EMBL" id="KAK2776394.1"/>
    </source>
</evidence>
<dbReference type="Proteomes" id="UP001281614">
    <property type="component" value="Unassembled WGS sequence"/>
</dbReference>
<gene>
    <name evidence="1" type="ORF">CKAH01_12448</name>
</gene>
<dbReference type="EMBL" id="VYYT01000028">
    <property type="protein sequence ID" value="KAK2776394.1"/>
    <property type="molecule type" value="Genomic_DNA"/>
</dbReference>
<organism evidence="1 2">
    <name type="scientific">Colletotrichum kahawae</name>
    <name type="common">Coffee berry disease fungus</name>
    <dbReference type="NCBI Taxonomy" id="34407"/>
    <lineage>
        <taxon>Eukaryota</taxon>
        <taxon>Fungi</taxon>
        <taxon>Dikarya</taxon>
        <taxon>Ascomycota</taxon>
        <taxon>Pezizomycotina</taxon>
        <taxon>Sordariomycetes</taxon>
        <taxon>Hypocreomycetidae</taxon>
        <taxon>Glomerellales</taxon>
        <taxon>Glomerellaceae</taxon>
        <taxon>Colletotrichum</taxon>
        <taxon>Colletotrichum gloeosporioides species complex</taxon>
    </lineage>
</organism>
<evidence type="ECO:0000313" key="2">
    <source>
        <dbReference type="Proteomes" id="UP001281614"/>
    </source>
</evidence>
<accession>A0AAD9YQV4</accession>
<reference evidence="1" key="1">
    <citation type="submission" date="2023-02" db="EMBL/GenBank/DDBJ databases">
        <title>Colletotrichum kahawae CIFC_Que2 genome sequencing and assembly.</title>
        <authorList>
            <person name="Baroncelli R."/>
        </authorList>
    </citation>
    <scope>NUCLEOTIDE SEQUENCE</scope>
    <source>
        <strain evidence="1">CIFC_Que2</strain>
    </source>
</reference>
<name>A0AAD9YQV4_COLKA</name>
<keyword evidence="2" id="KW-1185">Reference proteome</keyword>